<dbReference type="EMBL" id="JARGDL010000017">
    <property type="protein sequence ID" value="MDF1612741.1"/>
    <property type="molecule type" value="Genomic_DNA"/>
</dbReference>
<feature type="binding site" evidence="19">
    <location>
        <position position="244"/>
    </location>
    <ligand>
        <name>Zn(2+)</name>
        <dbReference type="ChEBI" id="CHEBI:29105"/>
    </ligand>
</feature>
<evidence type="ECO:0000256" key="18">
    <source>
        <dbReference type="ARBA" id="ARBA00023285"/>
    </source>
</evidence>
<keyword evidence="14 19" id="KW-0862">Zinc</keyword>
<dbReference type="GO" id="GO:0008652">
    <property type="term" value="P:amino acid biosynthetic process"/>
    <property type="evidence" value="ECO:0007669"/>
    <property type="project" value="UniProtKB-KW"/>
</dbReference>
<dbReference type="RefSeq" id="WP_321536512.1">
    <property type="nucleotide sequence ID" value="NZ_JARGDL010000017.1"/>
</dbReference>
<evidence type="ECO:0000256" key="13">
    <source>
        <dbReference type="ARBA" id="ARBA00022741"/>
    </source>
</evidence>
<evidence type="ECO:0000256" key="5">
    <source>
        <dbReference type="ARBA" id="ARBA00004496"/>
    </source>
</evidence>
<comment type="subcellular location">
    <subcellularLocation>
        <location evidence="5 19">Cytoplasm</location>
    </subcellularLocation>
</comment>
<evidence type="ECO:0000256" key="6">
    <source>
        <dbReference type="ARBA" id="ARBA00004661"/>
    </source>
</evidence>
<dbReference type="Pfam" id="PF24621">
    <property type="entry name" value="DHQS_C"/>
    <property type="match status" value="1"/>
</dbReference>
<keyword evidence="15 19" id="KW-0520">NAD</keyword>
<evidence type="ECO:0000313" key="23">
    <source>
        <dbReference type="Proteomes" id="UP001221302"/>
    </source>
</evidence>
<dbReference type="Gene3D" id="1.20.1090.10">
    <property type="entry name" value="Dehydroquinate synthase-like - alpha domain"/>
    <property type="match status" value="1"/>
</dbReference>
<dbReference type="GO" id="GO:0003856">
    <property type="term" value="F:3-dehydroquinate synthase activity"/>
    <property type="evidence" value="ECO:0007669"/>
    <property type="project" value="UniProtKB-UniRule"/>
</dbReference>
<dbReference type="Proteomes" id="UP001221302">
    <property type="component" value="Unassembled WGS sequence"/>
</dbReference>
<feature type="binding site" evidence="19">
    <location>
        <position position="151"/>
    </location>
    <ligand>
        <name>NAD(+)</name>
        <dbReference type="ChEBI" id="CHEBI:57540"/>
    </ligand>
</feature>
<comment type="caution">
    <text evidence="22">The sequence shown here is derived from an EMBL/GenBank/DDBJ whole genome shotgun (WGS) entry which is preliminary data.</text>
</comment>
<comment type="similarity">
    <text evidence="7 19">Belongs to the sugar phosphate cyclases superfamily. Dehydroquinate synthase family.</text>
</comment>
<dbReference type="SUPFAM" id="SSF56796">
    <property type="entry name" value="Dehydroquinate synthase-like"/>
    <property type="match status" value="1"/>
</dbReference>
<comment type="caution">
    <text evidence="19">Lacks conserved residue(s) required for the propagation of feature annotation.</text>
</comment>
<evidence type="ECO:0000256" key="10">
    <source>
        <dbReference type="ARBA" id="ARBA00022490"/>
    </source>
</evidence>
<dbReference type="InterPro" id="IPR016037">
    <property type="entry name" value="DHQ_synth_AroB"/>
</dbReference>
<evidence type="ECO:0000256" key="8">
    <source>
        <dbReference type="ARBA" id="ARBA00013031"/>
    </source>
</evidence>
<evidence type="ECO:0000259" key="20">
    <source>
        <dbReference type="Pfam" id="PF01761"/>
    </source>
</evidence>
<proteinExistence type="inferred from homology"/>
<organism evidence="22 23">
    <name type="scientific">Stygiobacter electus</name>
    <dbReference type="NCBI Taxonomy" id="3032292"/>
    <lineage>
        <taxon>Bacteria</taxon>
        <taxon>Pseudomonadati</taxon>
        <taxon>Ignavibacteriota</taxon>
        <taxon>Ignavibacteria</taxon>
        <taxon>Ignavibacteriales</taxon>
        <taxon>Melioribacteraceae</taxon>
        <taxon>Stygiobacter</taxon>
    </lineage>
</organism>
<dbReference type="CDD" id="cd08195">
    <property type="entry name" value="DHQS"/>
    <property type="match status" value="1"/>
</dbReference>
<dbReference type="PANTHER" id="PTHR43622:SF7">
    <property type="entry name" value="3-DEHYDROQUINATE SYNTHASE, CHLOROPLASTIC"/>
    <property type="match status" value="1"/>
</dbReference>
<keyword evidence="13 19" id="KW-0547">Nucleotide-binding</keyword>
<feature type="binding site" evidence="19">
    <location>
        <position position="260"/>
    </location>
    <ligand>
        <name>Zn(2+)</name>
        <dbReference type="ChEBI" id="CHEBI:29105"/>
    </ligand>
</feature>
<evidence type="ECO:0000256" key="3">
    <source>
        <dbReference type="ARBA" id="ARBA00001947"/>
    </source>
</evidence>
<dbReference type="GO" id="GO:0009423">
    <property type="term" value="P:chorismate biosynthetic process"/>
    <property type="evidence" value="ECO:0007669"/>
    <property type="project" value="UniProtKB-UniRule"/>
</dbReference>
<evidence type="ECO:0000256" key="17">
    <source>
        <dbReference type="ARBA" id="ARBA00023239"/>
    </source>
</evidence>
<dbReference type="GO" id="GO:0009073">
    <property type="term" value="P:aromatic amino acid family biosynthetic process"/>
    <property type="evidence" value="ECO:0007669"/>
    <property type="project" value="UniProtKB-KW"/>
</dbReference>
<evidence type="ECO:0000313" key="22">
    <source>
        <dbReference type="EMBL" id="MDF1612741.1"/>
    </source>
</evidence>
<dbReference type="GO" id="GO:0005737">
    <property type="term" value="C:cytoplasm"/>
    <property type="evidence" value="ECO:0007669"/>
    <property type="project" value="UniProtKB-SubCell"/>
</dbReference>
<dbReference type="HAMAP" id="MF_00110">
    <property type="entry name" value="DHQ_synthase"/>
    <property type="match status" value="1"/>
</dbReference>
<evidence type="ECO:0000256" key="11">
    <source>
        <dbReference type="ARBA" id="ARBA00022605"/>
    </source>
</evidence>
<comment type="pathway">
    <text evidence="6 19">Metabolic intermediate biosynthesis; chorismate biosynthesis; chorismate from D-erythrose 4-phosphate and phosphoenolpyruvate: step 2/7.</text>
</comment>
<evidence type="ECO:0000256" key="14">
    <source>
        <dbReference type="ARBA" id="ARBA00022833"/>
    </source>
</evidence>
<protein>
    <recommendedName>
        <fullName evidence="9 19">3-dehydroquinate synthase</fullName>
        <shortName evidence="19">DHQS</shortName>
        <ecNumber evidence="8 19">4.2.3.4</ecNumber>
    </recommendedName>
</protein>
<comment type="cofactor">
    <cofactor evidence="3">
        <name>Zn(2+)</name>
        <dbReference type="ChEBI" id="CHEBI:29105"/>
    </cofactor>
</comment>
<dbReference type="InterPro" id="IPR030963">
    <property type="entry name" value="DHQ_synth_fam"/>
</dbReference>
<feature type="binding site" evidence="19">
    <location>
        <begin position="169"/>
        <end position="172"/>
    </location>
    <ligand>
        <name>NAD(+)</name>
        <dbReference type="ChEBI" id="CHEBI:57540"/>
    </ligand>
</feature>
<evidence type="ECO:0000256" key="4">
    <source>
        <dbReference type="ARBA" id="ARBA00003485"/>
    </source>
</evidence>
<comment type="cofactor">
    <cofactor evidence="2 19">
        <name>NAD(+)</name>
        <dbReference type="ChEBI" id="CHEBI:57540"/>
    </cofactor>
</comment>
<dbReference type="AlphaFoldDB" id="A0AAE3NZ63"/>
<dbReference type="FunFam" id="3.40.50.1970:FF:000007">
    <property type="entry name" value="Pentafunctional AROM polypeptide"/>
    <property type="match status" value="1"/>
</dbReference>
<sequence length="359" mass="40600">MKKIKVNTHSKNYEIHIGENIFPQIFDLTKGKNFYKNYFTIVDKHVFEKHSKIIENTFHGLEKNFIYIFNSSEKNKSLEEVNKIYNSLIKKSYGRDTTIISIGGGIVGDLSAFVASTFSRGTNFIQIPTTLLSMVDSSVGGKTGVNFGETKNLIGTFFQPDLVLIDTNFLSTLPKDELICGLGEVAKYYYLTGGNFYKSALIKILDNDYSEIENLIYKSVDFKSKVVETDETENGLRKILNLGHTFGHAIEIEQNHKIKHGQAVVIGIASSLYLSNFLGLITQNELEKYLELPLLFQTQVMIDKINTNSIIKIMQRDKKNRNGKIKFVLVKEPANILIDIEADKNLVVKSLEKGLSLFI</sequence>
<name>A0AAE3NZ63_9BACT</name>
<comment type="function">
    <text evidence="4 19">Catalyzes the conversion of 3-deoxy-D-arabino-heptulosonate 7-phosphate (DAHP) to dehydroquinate (DHQ).</text>
</comment>
<evidence type="ECO:0000256" key="9">
    <source>
        <dbReference type="ARBA" id="ARBA00017684"/>
    </source>
</evidence>
<dbReference type="InterPro" id="IPR050071">
    <property type="entry name" value="Dehydroquinate_synthase"/>
</dbReference>
<dbReference type="InterPro" id="IPR030960">
    <property type="entry name" value="DHQS/DOIS_N"/>
</dbReference>
<dbReference type="EC" id="4.2.3.4" evidence="8 19"/>
<evidence type="ECO:0000256" key="2">
    <source>
        <dbReference type="ARBA" id="ARBA00001911"/>
    </source>
</evidence>
<feature type="binding site" evidence="19">
    <location>
        <begin position="129"/>
        <end position="130"/>
    </location>
    <ligand>
        <name>NAD(+)</name>
        <dbReference type="ChEBI" id="CHEBI:57540"/>
    </ligand>
</feature>
<dbReference type="NCBIfam" id="TIGR01357">
    <property type="entry name" value="aroB"/>
    <property type="match status" value="1"/>
</dbReference>
<dbReference type="InterPro" id="IPR056179">
    <property type="entry name" value="DHQS_C"/>
</dbReference>
<evidence type="ECO:0000256" key="16">
    <source>
        <dbReference type="ARBA" id="ARBA00023141"/>
    </source>
</evidence>
<dbReference type="GO" id="GO:0046872">
    <property type="term" value="F:metal ion binding"/>
    <property type="evidence" value="ECO:0007669"/>
    <property type="project" value="UniProtKB-KW"/>
</dbReference>
<dbReference type="Pfam" id="PF01761">
    <property type="entry name" value="DHQ_synthase"/>
    <property type="match status" value="1"/>
</dbReference>
<comment type="cofactor">
    <cofactor evidence="19">
        <name>Co(2+)</name>
        <dbReference type="ChEBI" id="CHEBI:48828"/>
    </cofactor>
    <cofactor evidence="19">
        <name>Zn(2+)</name>
        <dbReference type="ChEBI" id="CHEBI:29105"/>
    </cofactor>
    <text evidence="19">Binds 1 divalent metal cation per subunit. Can use either Co(2+) or Zn(2+).</text>
</comment>
<reference evidence="22" key="1">
    <citation type="submission" date="2023-03" db="EMBL/GenBank/DDBJ databases">
        <title>Stygiobacter electus gen. nov., sp. nov., facultatively anaerobic thermotolerant bacterium of the class Ignavibacteria from a well of Yessentuki mineral water deposit.</title>
        <authorList>
            <person name="Podosokorskaya O.A."/>
            <person name="Elcheninov A.G."/>
            <person name="Petrova N.F."/>
            <person name="Zavarzina D.G."/>
            <person name="Kublanov I.V."/>
            <person name="Merkel A.Y."/>
        </authorList>
    </citation>
    <scope>NUCLEOTIDE SEQUENCE</scope>
    <source>
        <strain evidence="22">09-Me</strain>
    </source>
</reference>
<evidence type="ECO:0000256" key="1">
    <source>
        <dbReference type="ARBA" id="ARBA00001393"/>
    </source>
</evidence>
<evidence type="ECO:0000259" key="21">
    <source>
        <dbReference type="Pfam" id="PF24621"/>
    </source>
</evidence>
<keyword evidence="23" id="KW-1185">Reference proteome</keyword>
<comment type="catalytic activity">
    <reaction evidence="1 19">
        <text>7-phospho-2-dehydro-3-deoxy-D-arabino-heptonate = 3-dehydroquinate + phosphate</text>
        <dbReference type="Rhea" id="RHEA:21968"/>
        <dbReference type="ChEBI" id="CHEBI:32364"/>
        <dbReference type="ChEBI" id="CHEBI:43474"/>
        <dbReference type="ChEBI" id="CHEBI:58394"/>
        <dbReference type="EC" id="4.2.3.4"/>
    </reaction>
</comment>
<feature type="binding site" evidence="19">
    <location>
        <position position="184"/>
    </location>
    <ligand>
        <name>Zn(2+)</name>
        <dbReference type="ChEBI" id="CHEBI:29105"/>
    </ligand>
</feature>
<keyword evidence="11 19" id="KW-0028">Amino-acid biosynthesis</keyword>
<dbReference type="PANTHER" id="PTHR43622">
    <property type="entry name" value="3-DEHYDROQUINATE SYNTHASE"/>
    <property type="match status" value="1"/>
</dbReference>
<keyword evidence="17 19" id="KW-0456">Lyase</keyword>
<keyword evidence="12 19" id="KW-0479">Metal-binding</keyword>
<keyword evidence="18 19" id="KW-0170">Cobalt</keyword>
<feature type="domain" description="3-dehydroquinate synthase C-terminal" evidence="21">
    <location>
        <begin position="181"/>
        <end position="320"/>
    </location>
</feature>
<gene>
    <name evidence="19 22" type="primary">aroB</name>
    <name evidence="22" type="ORF">P0M35_11315</name>
</gene>
<keyword evidence="16 19" id="KW-0057">Aromatic amino acid biosynthesis</keyword>
<evidence type="ECO:0000256" key="7">
    <source>
        <dbReference type="ARBA" id="ARBA00005412"/>
    </source>
</evidence>
<feature type="domain" description="3-dehydroquinate synthase N-terminal" evidence="20">
    <location>
        <begin position="68"/>
        <end position="178"/>
    </location>
</feature>
<evidence type="ECO:0000256" key="19">
    <source>
        <dbReference type="HAMAP-Rule" id="MF_00110"/>
    </source>
</evidence>
<feature type="binding site" evidence="19">
    <location>
        <position position="142"/>
    </location>
    <ligand>
        <name>NAD(+)</name>
        <dbReference type="ChEBI" id="CHEBI:57540"/>
    </ligand>
</feature>
<accession>A0AAE3NZ63</accession>
<keyword evidence="10 19" id="KW-0963">Cytoplasm</keyword>
<dbReference type="Gene3D" id="3.40.50.1970">
    <property type="match status" value="1"/>
</dbReference>
<dbReference type="GO" id="GO:0000166">
    <property type="term" value="F:nucleotide binding"/>
    <property type="evidence" value="ECO:0007669"/>
    <property type="project" value="UniProtKB-KW"/>
</dbReference>
<evidence type="ECO:0000256" key="12">
    <source>
        <dbReference type="ARBA" id="ARBA00022723"/>
    </source>
</evidence>
<evidence type="ECO:0000256" key="15">
    <source>
        <dbReference type="ARBA" id="ARBA00023027"/>
    </source>
</evidence>
<dbReference type="PIRSF" id="PIRSF001455">
    <property type="entry name" value="DHQ_synth"/>
    <property type="match status" value="1"/>
</dbReference>